<dbReference type="InterPro" id="IPR001661">
    <property type="entry name" value="Glyco_hydro_37"/>
</dbReference>
<accession>A0A2P2HXY8</accession>
<dbReference type="EMBL" id="IACF01000894">
    <property type="protein sequence ID" value="LAB66632.1"/>
    <property type="molecule type" value="mRNA"/>
</dbReference>
<dbReference type="PANTHER" id="PTHR23403:SF1">
    <property type="entry name" value="TREHALASE"/>
    <property type="match status" value="1"/>
</dbReference>
<dbReference type="PRINTS" id="PR00744">
    <property type="entry name" value="GLHYDRLASE37"/>
</dbReference>
<evidence type="ECO:0000256" key="5">
    <source>
        <dbReference type="ARBA" id="ARBA00022801"/>
    </source>
</evidence>
<keyword evidence="6 7" id="KW-0326">Glycosidase</keyword>
<evidence type="ECO:0000256" key="4">
    <source>
        <dbReference type="ARBA" id="ARBA00019905"/>
    </source>
</evidence>
<comment type="similarity">
    <text evidence="2 7">Belongs to the glycosyl hydrolase 37 family.</text>
</comment>
<evidence type="ECO:0000256" key="7">
    <source>
        <dbReference type="RuleBase" id="RU361180"/>
    </source>
</evidence>
<dbReference type="InterPro" id="IPR012341">
    <property type="entry name" value="6hp_glycosidase-like_sf"/>
</dbReference>
<evidence type="ECO:0000256" key="3">
    <source>
        <dbReference type="ARBA" id="ARBA00012757"/>
    </source>
</evidence>
<dbReference type="GO" id="GO:0005993">
    <property type="term" value="P:trehalose catabolic process"/>
    <property type="evidence" value="ECO:0007669"/>
    <property type="project" value="TreeGrafter"/>
</dbReference>
<dbReference type="PROSITE" id="PS00928">
    <property type="entry name" value="TREHALASE_2"/>
    <property type="match status" value="1"/>
</dbReference>
<evidence type="ECO:0000256" key="1">
    <source>
        <dbReference type="ARBA" id="ARBA00001576"/>
    </source>
</evidence>
<dbReference type="Pfam" id="PF01204">
    <property type="entry name" value="Trehalase"/>
    <property type="match status" value="1"/>
</dbReference>
<comment type="catalytic activity">
    <reaction evidence="1 7">
        <text>alpha,alpha-trehalose + H2O = alpha-D-glucose + beta-D-glucose</text>
        <dbReference type="Rhea" id="RHEA:32675"/>
        <dbReference type="ChEBI" id="CHEBI:15377"/>
        <dbReference type="ChEBI" id="CHEBI:15903"/>
        <dbReference type="ChEBI" id="CHEBI:16551"/>
        <dbReference type="ChEBI" id="CHEBI:17925"/>
        <dbReference type="EC" id="3.2.1.28"/>
    </reaction>
</comment>
<dbReference type="EC" id="3.2.1.28" evidence="3 7"/>
<dbReference type="SUPFAM" id="SSF48208">
    <property type="entry name" value="Six-hairpin glycosidases"/>
    <property type="match status" value="1"/>
</dbReference>
<proteinExistence type="evidence at transcript level"/>
<dbReference type="PANTHER" id="PTHR23403">
    <property type="entry name" value="TREHALASE"/>
    <property type="match status" value="1"/>
</dbReference>
<protein>
    <recommendedName>
        <fullName evidence="4 7">Trehalase</fullName>
        <ecNumber evidence="3 7">3.2.1.28</ecNumber>
    </recommendedName>
    <alternativeName>
        <fullName evidence="7">Alpha-trehalose glucohydrolase</fullName>
    </alternativeName>
</protein>
<reference evidence="8" key="1">
    <citation type="journal article" date="2018" name="Biosci. Biotechnol. Biochem.">
        <title>Polysaccharide hydrolase of the hadal zone amphipods Hirondellea gigas.</title>
        <authorList>
            <person name="Kobayashi H."/>
            <person name="Nagahama T."/>
            <person name="Arai W."/>
            <person name="Sasagawa Y."/>
            <person name="Umeda M."/>
            <person name="Hayashi T."/>
            <person name="Nikaido I."/>
            <person name="Watanabe H."/>
            <person name="Oguri K."/>
            <person name="Kitazato H."/>
            <person name="Fujioka K."/>
            <person name="Kido Y."/>
            <person name="Takami H."/>
        </authorList>
    </citation>
    <scope>NUCLEOTIDE SEQUENCE</scope>
    <source>
        <tissue evidence="8">Whole body</tissue>
    </source>
</reference>
<dbReference type="InterPro" id="IPR018232">
    <property type="entry name" value="Glyco_hydro_37_CS"/>
</dbReference>
<dbReference type="Gene3D" id="1.50.10.10">
    <property type="match status" value="1"/>
</dbReference>
<sequence>MKIFTSWISVIIRKSSTWGYLFQRHISSCVYPRVYWTKVDCIGLQNNHFKINNLDSKLSFVKVVGHRICPFTTMTGSSDILSIDKDSKHNSKTDMRSTQTNLRYCIPGTGTYRNNHNASLVLTDGLEGILGKTAPTHDDASDLGRGADLRKRSAVMTSGQTVGGRRHWTSRSFAVDINMTSTIKSTVLGLVLVMCFSNVGLAAAAQTVAATNTTTTLPPPCDSNIYCYGELLKTVQLARLHEDSKYFVDMTLKFSPARVQENFGKLMEDTSDDPTRKQVAQFVDDNFDEPGTEFEPWTPEDWQENPAFLSNISDPIYRAWAEDLHEIWKDLGRKISIAVKEEPDRFSQLYVDNPVVVPGGRFRECYYWDSYWTIDGLLLSGMTTTVKGMLENFIKMVEEYGMVPNGGRVYYTRRSQPPYMIPMIKLYVDHTQDMQFISDNIGHMERELNFWIKNRTTEVTYKGKTYEVAQYNVQVDEPRPESYREDYKVAQSVPENDRTQLYVEYKSGAESGWDYSSRWFVDEANANQGSLKDLAVTSIAPVDLNSLLCYNAKIISDYYWELGDSKKAKRYEAVHEDKKKTLTELFWDERDGVWYDINITNMRKRRFFYLSNIHPLWSGSYNKSNGEEVMAKVINYLKKQKVLDYIGGVPTSTQNTGQQWDFPNAWAPLQHLVVMALRENRDLHEEADAISLQLAEKWIQSNWQGYEDVKAMFEKYNVEIIGAPGGGGEYDVQVGFGWTNGVALRFLNDFGDRLKSPEQEQERAAEATTTGGSLSLHASKLSSANYLIPVVAAAANFLAR</sequence>
<keyword evidence="5 7" id="KW-0378">Hydrolase</keyword>
<dbReference type="GO" id="GO:0004555">
    <property type="term" value="F:alpha,alpha-trehalase activity"/>
    <property type="evidence" value="ECO:0007669"/>
    <property type="project" value="UniProtKB-EC"/>
</dbReference>
<dbReference type="InterPro" id="IPR008928">
    <property type="entry name" value="6-hairpin_glycosidase_sf"/>
</dbReference>
<evidence type="ECO:0000256" key="2">
    <source>
        <dbReference type="ARBA" id="ARBA00005615"/>
    </source>
</evidence>
<dbReference type="PROSITE" id="PS00927">
    <property type="entry name" value="TREHALASE_1"/>
    <property type="match status" value="1"/>
</dbReference>
<name>A0A2P2HXY8_9CRUS</name>
<organism evidence="8">
    <name type="scientific">Hirondellea gigas</name>
    <dbReference type="NCBI Taxonomy" id="1518452"/>
    <lineage>
        <taxon>Eukaryota</taxon>
        <taxon>Metazoa</taxon>
        <taxon>Ecdysozoa</taxon>
        <taxon>Arthropoda</taxon>
        <taxon>Crustacea</taxon>
        <taxon>Multicrustacea</taxon>
        <taxon>Malacostraca</taxon>
        <taxon>Eumalacostraca</taxon>
        <taxon>Peracarida</taxon>
        <taxon>Amphipoda</taxon>
        <taxon>Amphilochidea</taxon>
        <taxon>Lysianassida</taxon>
        <taxon>Lysianassidira</taxon>
        <taxon>Lysianassoidea</taxon>
        <taxon>Lysianassidae</taxon>
        <taxon>Hirondellea</taxon>
    </lineage>
</organism>
<dbReference type="AlphaFoldDB" id="A0A2P2HXY8"/>
<evidence type="ECO:0000256" key="6">
    <source>
        <dbReference type="ARBA" id="ARBA00023295"/>
    </source>
</evidence>
<evidence type="ECO:0000313" key="8">
    <source>
        <dbReference type="EMBL" id="LAB66632.1"/>
    </source>
</evidence>